<reference evidence="7" key="1">
    <citation type="submission" date="2020-10" db="EMBL/GenBank/DDBJ databases">
        <authorList>
            <person name="Gilroy R."/>
        </authorList>
    </citation>
    <scope>NUCLEOTIDE SEQUENCE</scope>
    <source>
        <strain evidence="7">ChiSxjej1B13-7041</strain>
    </source>
</reference>
<dbReference type="PANTHER" id="PTHR30213:SF0">
    <property type="entry name" value="UPF0761 MEMBRANE PROTEIN YIHY"/>
    <property type="match status" value="1"/>
</dbReference>
<dbReference type="Proteomes" id="UP000886841">
    <property type="component" value="Unassembled WGS sequence"/>
</dbReference>
<sequence>MKKILKSIDGFLRRIQLDHVGAYAAQGAYFILLSFIPFLLLLMTLIRYTPITEEMVLQGIFQVVPESGGFRELISGIVREVYTKSAAVVPISAIFTLWSAGKGVQALSNGLNSIYHVQETRFYLFNRIRSAFYTLLFLLSLTSTLVLLVFGNSIQRKLEEYVPMIARLTAFIIGMRTGITLLVLALVFLMLYKVVPNRKASFKSQVPGAIISAVAWSLFSLGFSLYLDYFDGMSNMYGSLTTLILVMLWMYFCMYIVLIGAEINAYFEDKFRRLQQTAVEKLQSEYRELLDKVREND</sequence>
<evidence type="ECO:0000256" key="1">
    <source>
        <dbReference type="ARBA" id="ARBA00004651"/>
    </source>
</evidence>
<comment type="subcellular location">
    <subcellularLocation>
        <location evidence="1">Cell membrane</location>
        <topology evidence="1">Multi-pass membrane protein</topology>
    </subcellularLocation>
</comment>
<feature type="transmembrane region" description="Helical" evidence="6">
    <location>
        <begin position="170"/>
        <end position="194"/>
    </location>
</feature>
<gene>
    <name evidence="7" type="ORF">IAB98_00740</name>
</gene>
<evidence type="ECO:0000256" key="3">
    <source>
        <dbReference type="ARBA" id="ARBA00022692"/>
    </source>
</evidence>
<protein>
    <submittedName>
        <fullName evidence="7">YihY/virulence factor BrkB family protein</fullName>
    </submittedName>
</protein>
<evidence type="ECO:0000313" key="8">
    <source>
        <dbReference type="Proteomes" id="UP000886841"/>
    </source>
</evidence>
<feature type="transmembrane region" description="Helical" evidence="6">
    <location>
        <begin position="131"/>
        <end position="150"/>
    </location>
</feature>
<evidence type="ECO:0000256" key="5">
    <source>
        <dbReference type="ARBA" id="ARBA00023136"/>
    </source>
</evidence>
<keyword evidence="4 6" id="KW-1133">Transmembrane helix</keyword>
<feature type="transmembrane region" description="Helical" evidence="6">
    <location>
        <begin position="20"/>
        <end position="46"/>
    </location>
</feature>
<evidence type="ECO:0000313" key="7">
    <source>
        <dbReference type="EMBL" id="HIR91932.1"/>
    </source>
</evidence>
<proteinExistence type="predicted"/>
<accession>A0A9D1JF88</accession>
<reference evidence="7" key="2">
    <citation type="journal article" date="2021" name="PeerJ">
        <title>Extensive microbial diversity within the chicken gut microbiome revealed by metagenomics and culture.</title>
        <authorList>
            <person name="Gilroy R."/>
            <person name="Ravi A."/>
            <person name="Getino M."/>
            <person name="Pursley I."/>
            <person name="Horton D.L."/>
            <person name="Alikhan N.F."/>
            <person name="Baker D."/>
            <person name="Gharbi K."/>
            <person name="Hall N."/>
            <person name="Watson M."/>
            <person name="Adriaenssens E.M."/>
            <person name="Foster-Nyarko E."/>
            <person name="Jarju S."/>
            <person name="Secka A."/>
            <person name="Antonio M."/>
            <person name="Oren A."/>
            <person name="Chaudhuri R.R."/>
            <person name="La Ragione R."/>
            <person name="Hildebrand F."/>
            <person name="Pallen M.J."/>
        </authorList>
    </citation>
    <scope>NUCLEOTIDE SEQUENCE</scope>
    <source>
        <strain evidence="7">ChiSxjej1B13-7041</strain>
    </source>
</reference>
<dbReference type="AlphaFoldDB" id="A0A9D1JF88"/>
<organism evidence="7 8">
    <name type="scientific">Candidatus Egerieimonas intestinavium</name>
    <dbReference type="NCBI Taxonomy" id="2840777"/>
    <lineage>
        <taxon>Bacteria</taxon>
        <taxon>Bacillati</taxon>
        <taxon>Bacillota</taxon>
        <taxon>Clostridia</taxon>
        <taxon>Lachnospirales</taxon>
        <taxon>Lachnospiraceae</taxon>
        <taxon>Lachnospiraceae incertae sedis</taxon>
        <taxon>Candidatus Egerieimonas</taxon>
    </lineage>
</organism>
<dbReference type="EMBL" id="DVHU01000008">
    <property type="protein sequence ID" value="HIR91932.1"/>
    <property type="molecule type" value="Genomic_DNA"/>
</dbReference>
<dbReference type="GO" id="GO:0005886">
    <property type="term" value="C:plasma membrane"/>
    <property type="evidence" value="ECO:0007669"/>
    <property type="project" value="UniProtKB-SubCell"/>
</dbReference>
<dbReference type="InterPro" id="IPR017039">
    <property type="entry name" value="Virul_fac_BrkB"/>
</dbReference>
<feature type="transmembrane region" description="Helical" evidence="6">
    <location>
        <begin position="206"/>
        <end position="227"/>
    </location>
</feature>
<feature type="transmembrane region" description="Helical" evidence="6">
    <location>
        <begin position="239"/>
        <end position="267"/>
    </location>
</feature>
<dbReference type="PIRSF" id="PIRSF035875">
    <property type="entry name" value="RNase_BN"/>
    <property type="match status" value="1"/>
</dbReference>
<dbReference type="PANTHER" id="PTHR30213">
    <property type="entry name" value="INNER MEMBRANE PROTEIN YHJD"/>
    <property type="match status" value="1"/>
</dbReference>
<keyword evidence="3 6" id="KW-0812">Transmembrane</keyword>
<comment type="caution">
    <text evidence="7">The sequence shown here is derived from an EMBL/GenBank/DDBJ whole genome shotgun (WGS) entry which is preliminary data.</text>
</comment>
<dbReference type="Pfam" id="PF03631">
    <property type="entry name" value="Virul_fac_BrkB"/>
    <property type="match status" value="1"/>
</dbReference>
<evidence type="ECO:0000256" key="4">
    <source>
        <dbReference type="ARBA" id="ARBA00022989"/>
    </source>
</evidence>
<keyword evidence="2" id="KW-1003">Cell membrane</keyword>
<keyword evidence="5 6" id="KW-0472">Membrane</keyword>
<dbReference type="NCBIfam" id="TIGR00765">
    <property type="entry name" value="yihY_not_rbn"/>
    <property type="match status" value="1"/>
</dbReference>
<name>A0A9D1JF88_9FIRM</name>
<evidence type="ECO:0000256" key="2">
    <source>
        <dbReference type="ARBA" id="ARBA00022475"/>
    </source>
</evidence>
<evidence type="ECO:0000256" key="6">
    <source>
        <dbReference type="SAM" id="Phobius"/>
    </source>
</evidence>